<feature type="compositionally biased region" description="Basic and acidic residues" evidence="1">
    <location>
        <begin position="88"/>
        <end position="97"/>
    </location>
</feature>
<dbReference type="EMBL" id="JBBNAG010000013">
    <property type="protein sequence ID" value="KAK9083502.1"/>
    <property type="molecule type" value="Genomic_DNA"/>
</dbReference>
<evidence type="ECO:0000313" key="3">
    <source>
        <dbReference type="Proteomes" id="UP001419268"/>
    </source>
</evidence>
<gene>
    <name evidence="2" type="ORF">Scep_029973</name>
</gene>
<sequence>MKRIASLIVPPKLTLYMKRNTKEPERVPSSVVLHIFLPMKQQAVSLSVVLSHLSPCEQSRLLGPNLVIELRRRSRLGNSTLENPNFERFGEKSKSTADIDEEEHPKRGGAMMTPSKSDGGGLSPERGCRSSLPLLCGGVSIRRSQNEARKRGGPPPLTSHQPRQGRRYLFLGRGSRASPPSLHPPSAWAPKFTFA</sequence>
<proteinExistence type="predicted"/>
<feature type="region of interest" description="Disordered" evidence="1">
    <location>
        <begin position="79"/>
        <end position="127"/>
    </location>
</feature>
<evidence type="ECO:0000256" key="1">
    <source>
        <dbReference type="SAM" id="MobiDB-lite"/>
    </source>
</evidence>
<organism evidence="2 3">
    <name type="scientific">Stephania cephalantha</name>
    <dbReference type="NCBI Taxonomy" id="152367"/>
    <lineage>
        <taxon>Eukaryota</taxon>
        <taxon>Viridiplantae</taxon>
        <taxon>Streptophyta</taxon>
        <taxon>Embryophyta</taxon>
        <taxon>Tracheophyta</taxon>
        <taxon>Spermatophyta</taxon>
        <taxon>Magnoliopsida</taxon>
        <taxon>Ranunculales</taxon>
        <taxon>Menispermaceae</taxon>
        <taxon>Menispermoideae</taxon>
        <taxon>Cissampelideae</taxon>
        <taxon>Stephania</taxon>
    </lineage>
</organism>
<reference evidence="2 3" key="1">
    <citation type="submission" date="2024-01" db="EMBL/GenBank/DDBJ databases">
        <title>Genome assemblies of Stephania.</title>
        <authorList>
            <person name="Yang L."/>
        </authorList>
    </citation>
    <scope>NUCLEOTIDE SEQUENCE [LARGE SCALE GENOMIC DNA]</scope>
    <source>
        <strain evidence="2">JXDWG</strain>
        <tissue evidence="2">Leaf</tissue>
    </source>
</reference>
<feature type="region of interest" description="Disordered" evidence="1">
    <location>
        <begin position="144"/>
        <end position="195"/>
    </location>
</feature>
<evidence type="ECO:0000313" key="2">
    <source>
        <dbReference type="EMBL" id="KAK9083502.1"/>
    </source>
</evidence>
<comment type="caution">
    <text evidence="2">The sequence shown here is derived from an EMBL/GenBank/DDBJ whole genome shotgun (WGS) entry which is preliminary data.</text>
</comment>
<dbReference type="AlphaFoldDB" id="A0AAP0HG41"/>
<protein>
    <submittedName>
        <fullName evidence="2">Uncharacterized protein</fullName>
    </submittedName>
</protein>
<keyword evidence="3" id="KW-1185">Reference proteome</keyword>
<name>A0AAP0HG41_9MAGN</name>
<accession>A0AAP0HG41</accession>
<dbReference type="Proteomes" id="UP001419268">
    <property type="component" value="Unassembled WGS sequence"/>
</dbReference>